<protein>
    <submittedName>
        <fullName evidence="3">Vitamin B12-binding protein</fullName>
    </submittedName>
</protein>
<accession>A0A4V1C8T1</accession>
<dbReference type="AlphaFoldDB" id="A0A4V1C8T1"/>
<keyword evidence="1" id="KW-0732">Signal</keyword>
<gene>
    <name evidence="3" type="primary">btuF</name>
    <name evidence="3" type="ORF">GHNINEIG_01025</name>
</gene>
<dbReference type="OrthoDB" id="6495095at2"/>
<keyword evidence="4" id="KW-1185">Reference proteome</keyword>
<organism evidence="3 4">
    <name type="scientific">Hydrogenovibrio crunogenus</name>
    <dbReference type="NCBI Taxonomy" id="39765"/>
    <lineage>
        <taxon>Bacteria</taxon>
        <taxon>Pseudomonadati</taxon>
        <taxon>Pseudomonadota</taxon>
        <taxon>Gammaproteobacteria</taxon>
        <taxon>Thiotrichales</taxon>
        <taxon>Piscirickettsiaceae</taxon>
        <taxon>Hydrogenovibrio</taxon>
    </lineage>
</organism>
<dbReference type="PROSITE" id="PS50983">
    <property type="entry name" value="FE_B12_PBP"/>
    <property type="match status" value="1"/>
</dbReference>
<dbReference type="Pfam" id="PF01497">
    <property type="entry name" value="Peripla_BP_2"/>
    <property type="match status" value="1"/>
</dbReference>
<feature type="domain" description="Fe/B12 periplasmic-binding" evidence="2">
    <location>
        <begin position="36"/>
        <end position="285"/>
    </location>
</feature>
<evidence type="ECO:0000313" key="4">
    <source>
        <dbReference type="Proteomes" id="UP000296201"/>
    </source>
</evidence>
<dbReference type="Proteomes" id="UP000296201">
    <property type="component" value="Chromosome"/>
</dbReference>
<dbReference type="InterPro" id="IPR050902">
    <property type="entry name" value="ABC_Transporter_SBP"/>
</dbReference>
<name>A0A4V1C8T1_9GAMM</name>
<evidence type="ECO:0000256" key="1">
    <source>
        <dbReference type="ARBA" id="ARBA00022729"/>
    </source>
</evidence>
<dbReference type="InterPro" id="IPR002491">
    <property type="entry name" value="ABC_transptr_periplasmic_BD"/>
</dbReference>
<proteinExistence type="predicted"/>
<sequence length="288" mass="32930">MIQTVFSTFDKKTWLLSLLLSGLLWSNWVNAAPYERVITLSPHLTEMVYSAGAGSKLVGAIAYSNYPASAKTLPIVGTYNALNLEKIIQLKPDLILAWQSSNQSKVLERLQQLGFKVELFEPRKLSDIPRDIKRIGTLLNTSQIADALANRLMSTLTTVKRQYQELTKIRFFYQIWDDPMMTVNGQVFISQAIETCGAENIFAQQKILAPEVDTESVLKRNPDVILLGGETAVQKTWYQNWLKWPQINAVKNKQIYLINTNHFQRPTARLIHHLPDLCQRIHNARQKH</sequence>
<dbReference type="PANTHER" id="PTHR30535">
    <property type="entry name" value="VITAMIN B12-BINDING PROTEIN"/>
    <property type="match status" value="1"/>
</dbReference>
<evidence type="ECO:0000259" key="2">
    <source>
        <dbReference type="PROSITE" id="PS50983"/>
    </source>
</evidence>
<reference evidence="3 4" key="1">
    <citation type="submission" date="2018-08" db="EMBL/GenBank/DDBJ databases">
        <title>Horizontal acquisition of hydrogen conversion ability and other habitat adaptations in Hydrogenovibrio crunogenus strains.</title>
        <authorList>
            <person name="Gonnella G."/>
            <person name="Adam N."/>
            <person name="Perner M."/>
        </authorList>
    </citation>
    <scope>NUCLEOTIDE SEQUENCE [LARGE SCALE GENOMIC DNA]</scope>
    <source>
        <strain evidence="3 4">SP-41</strain>
    </source>
</reference>
<dbReference type="Gene3D" id="3.40.50.1980">
    <property type="entry name" value="Nitrogenase molybdenum iron protein domain"/>
    <property type="match status" value="2"/>
</dbReference>
<dbReference type="PANTHER" id="PTHR30535:SF34">
    <property type="entry name" value="MOLYBDATE-BINDING PROTEIN MOLA"/>
    <property type="match status" value="1"/>
</dbReference>
<dbReference type="EMBL" id="CP032096">
    <property type="protein sequence ID" value="QBZ82984.1"/>
    <property type="molecule type" value="Genomic_DNA"/>
</dbReference>
<dbReference type="InterPro" id="IPR054828">
    <property type="entry name" value="Vit_B12_bind_prot"/>
</dbReference>
<dbReference type="CDD" id="cd01144">
    <property type="entry name" value="BtuF"/>
    <property type="match status" value="1"/>
</dbReference>
<dbReference type="RefSeq" id="WP_135795646.1">
    <property type="nucleotide sequence ID" value="NZ_CP032096.1"/>
</dbReference>
<evidence type="ECO:0000313" key="3">
    <source>
        <dbReference type="EMBL" id="QBZ82984.1"/>
    </source>
</evidence>
<dbReference type="NCBIfam" id="NF038402">
    <property type="entry name" value="TroA_like"/>
    <property type="match status" value="1"/>
</dbReference>
<dbReference type="SUPFAM" id="SSF53807">
    <property type="entry name" value="Helical backbone' metal receptor"/>
    <property type="match status" value="1"/>
</dbReference>